<dbReference type="EMBL" id="BMMU01000026">
    <property type="protein sequence ID" value="GGJ56516.1"/>
    <property type="molecule type" value="Genomic_DNA"/>
</dbReference>
<reference evidence="3" key="2">
    <citation type="submission" date="2020-09" db="EMBL/GenBank/DDBJ databases">
        <authorList>
            <person name="Sun Q."/>
            <person name="Zhou Y."/>
        </authorList>
    </citation>
    <scope>NUCLEOTIDE SEQUENCE</scope>
    <source>
        <strain evidence="3">CGMCC 4.7272</strain>
    </source>
</reference>
<dbReference type="InterPro" id="IPR036388">
    <property type="entry name" value="WH-like_DNA-bd_sf"/>
</dbReference>
<dbReference type="InterPro" id="IPR058852">
    <property type="entry name" value="HTH_77"/>
</dbReference>
<dbReference type="SUPFAM" id="SSF46894">
    <property type="entry name" value="C-terminal effector domain of the bipartite response regulators"/>
    <property type="match status" value="1"/>
</dbReference>
<feature type="compositionally biased region" description="Basic and acidic residues" evidence="1">
    <location>
        <begin position="405"/>
        <end position="415"/>
    </location>
</feature>
<organism evidence="3 4">
    <name type="scientific">Streptomyces lacrimifluminis</name>
    <dbReference type="NCBI Taxonomy" id="1500077"/>
    <lineage>
        <taxon>Bacteria</taxon>
        <taxon>Bacillati</taxon>
        <taxon>Actinomycetota</taxon>
        <taxon>Actinomycetes</taxon>
        <taxon>Kitasatosporales</taxon>
        <taxon>Streptomycetaceae</taxon>
        <taxon>Streptomyces</taxon>
    </lineage>
</organism>
<dbReference type="Gene3D" id="1.25.40.10">
    <property type="entry name" value="Tetratricopeptide repeat domain"/>
    <property type="match status" value="1"/>
</dbReference>
<evidence type="ECO:0000259" key="2">
    <source>
        <dbReference type="PROSITE" id="PS50043"/>
    </source>
</evidence>
<dbReference type="PANTHER" id="PTHR47691">
    <property type="entry name" value="REGULATOR-RELATED"/>
    <property type="match status" value="1"/>
</dbReference>
<feature type="domain" description="HTH luxR-type" evidence="2">
    <location>
        <begin position="727"/>
        <end position="792"/>
    </location>
</feature>
<dbReference type="SMART" id="SM00421">
    <property type="entry name" value="HTH_LUXR"/>
    <property type="match status" value="1"/>
</dbReference>
<dbReference type="InterPro" id="IPR011990">
    <property type="entry name" value="TPR-like_helical_dom_sf"/>
</dbReference>
<dbReference type="GO" id="GO:0006355">
    <property type="term" value="P:regulation of DNA-templated transcription"/>
    <property type="evidence" value="ECO:0007669"/>
    <property type="project" value="InterPro"/>
</dbReference>
<protein>
    <submittedName>
        <fullName evidence="3">ATPase</fullName>
    </submittedName>
</protein>
<dbReference type="AlphaFoldDB" id="A0A917LAI4"/>
<name>A0A917LAI4_9ACTN</name>
<dbReference type="Gene3D" id="1.10.10.10">
    <property type="entry name" value="Winged helix-like DNA-binding domain superfamily/Winged helix DNA-binding domain"/>
    <property type="match status" value="1"/>
</dbReference>
<gene>
    <name evidence="3" type="ORF">GCM10012282_62030</name>
</gene>
<sequence length="798" mass="86907">MTSVIPAAGNLPAALTSFVGRRREVAEIRRLLGMGRLVTLTGVGGVGKTRLALGVADASRKAFPDGTWLVDLGAVRDPSAVTIAVMGALRVPDQGAGPLLDQLTGRLARHRALIVLDNCEHLIDSSAQLAKALLSACPELCILATSRRTLGITGEHVFTVPPLSVPDEALDLLRDRATAIRPDFRIACADRARAVRLCADLDGLPLAIELAASRLRTLTVEQLVDRLEDRFALLTGGCRTTQPRQRTLRGMIEWSYELCTPAEQLLWRRLSVFAGGFTLDAAEHVCAAEGIGRHQVVDLLDRLVGQSVVMTCEHEGPLRYRLLQTIREYGRARLTESGEEQAQLRRHRDFFLTLAERYASDWFGPTQAQALDRLRIEHANLKLALEYGNLAHPAAPETGRAESSTPERHRPEHLAPDPADTQAALRLAVALRFHWCANGFLGEGRRQFDRLLVAAPEPTPVRTRALWAAAWVAILQGDLTTADRWLDEAEELNEHLGEPSDRPYLLGFRGASEAFHGRMTEALSLYERALAAHEAAGDEAAGLFWLFLMIIAQAHLGDPRADETGRRARQTATALEERMFGAYAMWALGGVLWTRGADDEARALTRAALENLRGFNDYVGTTKALEVFSWIAASDGEHEQAAKLQGALQALSRDNGANPRCPLSTLGSRRAHYWEAVIAALGPDGYEKALAEGGRHDSPARAISLALDTATATADDTADDTGQEAPALIAPSPLSRRELEVAELVATGMTNRQVASALSLSPRTADRHVQNILGKLDFGSRAQIAAWWVESRPPRVSA</sequence>
<dbReference type="GO" id="GO:0043531">
    <property type="term" value="F:ADP binding"/>
    <property type="evidence" value="ECO:0007669"/>
    <property type="project" value="InterPro"/>
</dbReference>
<comment type="caution">
    <text evidence="3">The sequence shown here is derived from an EMBL/GenBank/DDBJ whole genome shotgun (WGS) entry which is preliminary data.</text>
</comment>
<dbReference type="InterPro" id="IPR016032">
    <property type="entry name" value="Sig_transdc_resp-reg_C-effctor"/>
</dbReference>
<reference evidence="3" key="1">
    <citation type="journal article" date="2014" name="Int. J. Syst. Evol. Microbiol.">
        <title>Complete genome sequence of Corynebacterium casei LMG S-19264T (=DSM 44701T), isolated from a smear-ripened cheese.</title>
        <authorList>
            <consortium name="US DOE Joint Genome Institute (JGI-PGF)"/>
            <person name="Walter F."/>
            <person name="Albersmeier A."/>
            <person name="Kalinowski J."/>
            <person name="Ruckert C."/>
        </authorList>
    </citation>
    <scope>NUCLEOTIDE SEQUENCE</scope>
    <source>
        <strain evidence="3">CGMCC 4.7272</strain>
    </source>
</reference>
<dbReference type="SUPFAM" id="SSF52540">
    <property type="entry name" value="P-loop containing nucleoside triphosphate hydrolases"/>
    <property type="match status" value="1"/>
</dbReference>
<dbReference type="PANTHER" id="PTHR47691:SF3">
    <property type="entry name" value="HTH-TYPE TRANSCRIPTIONAL REGULATOR RV0890C-RELATED"/>
    <property type="match status" value="1"/>
</dbReference>
<dbReference type="Pfam" id="PF00196">
    <property type="entry name" value="GerE"/>
    <property type="match status" value="1"/>
</dbReference>
<feature type="region of interest" description="Disordered" evidence="1">
    <location>
        <begin position="394"/>
        <end position="417"/>
    </location>
</feature>
<dbReference type="Proteomes" id="UP000625682">
    <property type="component" value="Unassembled WGS sequence"/>
</dbReference>
<dbReference type="InterPro" id="IPR027417">
    <property type="entry name" value="P-loop_NTPase"/>
</dbReference>
<dbReference type="SUPFAM" id="SSF48452">
    <property type="entry name" value="TPR-like"/>
    <property type="match status" value="2"/>
</dbReference>
<keyword evidence="4" id="KW-1185">Reference proteome</keyword>
<dbReference type="CDD" id="cd06170">
    <property type="entry name" value="LuxR_C_like"/>
    <property type="match status" value="1"/>
</dbReference>
<evidence type="ECO:0000313" key="3">
    <source>
        <dbReference type="EMBL" id="GGJ56516.1"/>
    </source>
</evidence>
<proteinExistence type="predicted"/>
<dbReference type="GO" id="GO:0003677">
    <property type="term" value="F:DNA binding"/>
    <property type="evidence" value="ECO:0007669"/>
    <property type="project" value="InterPro"/>
</dbReference>
<dbReference type="InterPro" id="IPR000792">
    <property type="entry name" value="Tscrpt_reg_LuxR_C"/>
</dbReference>
<accession>A0A917LAI4</accession>
<dbReference type="Gene3D" id="3.40.50.300">
    <property type="entry name" value="P-loop containing nucleotide triphosphate hydrolases"/>
    <property type="match status" value="1"/>
</dbReference>
<evidence type="ECO:0000256" key="1">
    <source>
        <dbReference type="SAM" id="MobiDB-lite"/>
    </source>
</evidence>
<evidence type="ECO:0000313" key="4">
    <source>
        <dbReference type="Proteomes" id="UP000625682"/>
    </source>
</evidence>
<dbReference type="PRINTS" id="PR00038">
    <property type="entry name" value="HTHLUXR"/>
</dbReference>
<dbReference type="Pfam" id="PF25872">
    <property type="entry name" value="HTH_77"/>
    <property type="match status" value="1"/>
</dbReference>
<dbReference type="PROSITE" id="PS50043">
    <property type="entry name" value="HTH_LUXR_2"/>
    <property type="match status" value="1"/>
</dbReference>
<dbReference type="PRINTS" id="PR00364">
    <property type="entry name" value="DISEASERSIST"/>
</dbReference>